<dbReference type="Pfam" id="PF01381">
    <property type="entry name" value="HTH_3"/>
    <property type="match status" value="1"/>
</dbReference>
<evidence type="ECO:0000313" key="3">
    <source>
        <dbReference type="EMBL" id="OCA76734.1"/>
    </source>
</evidence>
<feature type="coiled-coil region" evidence="1">
    <location>
        <begin position="91"/>
        <end position="121"/>
    </location>
</feature>
<protein>
    <recommendedName>
        <fullName evidence="2">HTH cro/C1-type domain-containing protein</fullName>
    </recommendedName>
</protein>
<dbReference type="GO" id="GO:0003677">
    <property type="term" value="F:DNA binding"/>
    <property type="evidence" value="ECO:0007669"/>
    <property type="project" value="InterPro"/>
</dbReference>
<gene>
    <name evidence="3" type="ORF">BBI01_21420</name>
</gene>
<evidence type="ECO:0000313" key="4">
    <source>
        <dbReference type="Proteomes" id="UP000092651"/>
    </source>
</evidence>
<evidence type="ECO:0000259" key="2">
    <source>
        <dbReference type="PROSITE" id="PS50943"/>
    </source>
</evidence>
<accession>A0A1B8ZYU5</accession>
<dbReference type="Proteomes" id="UP000092651">
    <property type="component" value="Unassembled WGS sequence"/>
</dbReference>
<sequence length="121" mass="14138">MKAYEKLKNLRRQKGLSQLQMGKIIGTDASNYSRKERGEVKIYEDEWEKLAKVLGVSSESIKNNELKHSQRSENGIQDSNIAYSKIPNFILETQHKYIERLERENKKLIEENNKLKNSAIN</sequence>
<keyword evidence="1" id="KW-0175">Coiled coil</keyword>
<dbReference type="PROSITE" id="PS50943">
    <property type="entry name" value="HTH_CROC1"/>
    <property type="match status" value="1"/>
</dbReference>
<keyword evidence="4" id="KW-1185">Reference proteome</keyword>
<evidence type="ECO:0000256" key="1">
    <source>
        <dbReference type="SAM" id="Coils"/>
    </source>
</evidence>
<dbReference type="EMBL" id="MAYH01000002">
    <property type="protein sequence ID" value="OCA76734.1"/>
    <property type="molecule type" value="Genomic_DNA"/>
</dbReference>
<dbReference type="RefSeq" id="WP_065393369.1">
    <property type="nucleotide sequence ID" value="NZ_JBOFOB010000175.1"/>
</dbReference>
<dbReference type="InterPro" id="IPR001387">
    <property type="entry name" value="Cro/C1-type_HTH"/>
</dbReference>
<dbReference type="SUPFAM" id="SSF47413">
    <property type="entry name" value="lambda repressor-like DNA-binding domains"/>
    <property type="match status" value="1"/>
</dbReference>
<dbReference type="OrthoDB" id="1274166at2"/>
<dbReference type="InterPro" id="IPR010982">
    <property type="entry name" value="Lambda_DNA-bd_dom_sf"/>
</dbReference>
<comment type="caution">
    <text evidence="3">The sequence shown here is derived from an EMBL/GenBank/DDBJ whole genome shotgun (WGS) entry which is preliminary data.</text>
</comment>
<name>A0A1B8ZYU5_9FLAO</name>
<dbReference type="Gene3D" id="1.10.260.40">
    <property type="entry name" value="lambda repressor-like DNA-binding domains"/>
    <property type="match status" value="1"/>
</dbReference>
<dbReference type="CDD" id="cd00093">
    <property type="entry name" value="HTH_XRE"/>
    <property type="match status" value="1"/>
</dbReference>
<feature type="domain" description="HTH cro/C1-type" evidence="2">
    <location>
        <begin position="7"/>
        <end position="61"/>
    </location>
</feature>
<organism evidence="3 4">
    <name type="scientific">Chryseobacterium artocarpi</name>
    <dbReference type="NCBI Taxonomy" id="1414727"/>
    <lineage>
        <taxon>Bacteria</taxon>
        <taxon>Pseudomonadati</taxon>
        <taxon>Bacteroidota</taxon>
        <taxon>Flavobacteriia</taxon>
        <taxon>Flavobacteriales</taxon>
        <taxon>Weeksellaceae</taxon>
        <taxon>Chryseobacterium group</taxon>
        <taxon>Chryseobacterium</taxon>
    </lineage>
</organism>
<reference evidence="3 4" key="1">
    <citation type="submission" date="2016-07" db="EMBL/GenBank/DDBJ databases">
        <authorList>
            <person name="Jeong J.-J."/>
            <person name="Kim D.W."/>
            <person name="Sang M.K."/>
            <person name="Choi I.-G."/>
            <person name="Kim K.D."/>
        </authorList>
    </citation>
    <scope>NUCLEOTIDE SEQUENCE [LARGE SCALE GENOMIC DNA]</scope>
    <source>
        <strain evidence="3 4">UTM-3</strain>
    </source>
</reference>
<dbReference type="SMART" id="SM00530">
    <property type="entry name" value="HTH_XRE"/>
    <property type="match status" value="1"/>
</dbReference>
<dbReference type="AlphaFoldDB" id="A0A1B8ZYU5"/>
<proteinExistence type="predicted"/>